<name>A0A0F8ZUW9_9ZZZZ</name>
<evidence type="ECO:0000313" key="1">
    <source>
        <dbReference type="EMBL" id="KKK70174.1"/>
    </source>
</evidence>
<sequence length="85" mass="9236">MCFLVILGLLMGWLSERDRELSDGAEAVLAVRPMPNTVAHRGSSAPSLSPLPGIPEFYLRPELIPVKGDGLPAVAEAERVVRSRR</sequence>
<protein>
    <submittedName>
        <fullName evidence="1">Uncharacterized protein</fullName>
    </submittedName>
</protein>
<gene>
    <name evidence="1" type="ORF">LCGC14_2926630</name>
</gene>
<proteinExistence type="predicted"/>
<dbReference type="AlphaFoldDB" id="A0A0F8ZUW9"/>
<dbReference type="EMBL" id="LAZR01058305">
    <property type="protein sequence ID" value="KKK70174.1"/>
    <property type="molecule type" value="Genomic_DNA"/>
</dbReference>
<reference evidence="1" key="1">
    <citation type="journal article" date="2015" name="Nature">
        <title>Complex archaea that bridge the gap between prokaryotes and eukaryotes.</title>
        <authorList>
            <person name="Spang A."/>
            <person name="Saw J.H."/>
            <person name="Jorgensen S.L."/>
            <person name="Zaremba-Niedzwiedzka K."/>
            <person name="Martijn J."/>
            <person name="Lind A.E."/>
            <person name="van Eijk R."/>
            <person name="Schleper C."/>
            <person name="Guy L."/>
            <person name="Ettema T.J."/>
        </authorList>
    </citation>
    <scope>NUCLEOTIDE SEQUENCE</scope>
</reference>
<accession>A0A0F8ZUW9</accession>
<comment type="caution">
    <text evidence="1">The sequence shown here is derived from an EMBL/GenBank/DDBJ whole genome shotgun (WGS) entry which is preliminary data.</text>
</comment>
<organism evidence="1">
    <name type="scientific">marine sediment metagenome</name>
    <dbReference type="NCBI Taxonomy" id="412755"/>
    <lineage>
        <taxon>unclassified sequences</taxon>
        <taxon>metagenomes</taxon>
        <taxon>ecological metagenomes</taxon>
    </lineage>
</organism>